<dbReference type="CDD" id="cd22947">
    <property type="entry name" value="Coatomer_WDAD_beta-like"/>
    <property type="match status" value="1"/>
</dbReference>
<dbReference type="SUPFAM" id="SSF50978">
    <property type="entry name" value="WD40 repeat-like"/>
    <property type="match status" value="1"/>
</dbReference>
<accession>A0ABQ8FGT0</accession>
<dbReference type="Pfam" id="PF23953">
    <property type="entry name" value="TPR_COPA_B"/>
    <property type="match status" value="1"/>
</dbReference>
<feature type="repeat" description="WD" evidence="12">
    <location>
        <begin position="296"/>
        <end position="337"/>
    </location>
</feature>
<evidence type="ECO:0000256" key="9">
    <source>
        <dbReference type="ARBA" id="ARBA00023034"/>
    </source>
</evidence>
<dbReference type="SUPFAM" id="SSF50952">
    <property type="entry name" value="Soluble quinoprotein glucose dehydrogenase"/>
    <property type="match status" value="1"/>
</dbReference>
<dbReference type="Pfam" id="PF04053">
    <property type="entry name" value="B-prop_COPA_B_2nd"/>
    <property type="match status" value="1"/>
</dbReference>
<evidence type="ECO:0000256" key="5">
    <source>
        <dbReference type="ARBA" id="ARBA00022574"/>
    </source>
</evidence>
<keyword evidence="4" id="KW-0963">Cytoplasm</keyword>
<dbReference type="SMART" id="SM00320">
    <property type="entry name" value="WD40"/>
    <property type="match status" value="6"/>
</dbReference>
<evidence type="ECO:0000256" key="12">
    <source>
        <dbReference type="PROSITE-ProRule" id="PRU00221"/>
    </source>
</evidence>
<keyword evidence="9" id="KW-0333">Golgi apparatus</keyword>
<dbReference type="Proteomes" id="UP001648503">
    <property type="component" value="Unassembled WGS sequence"/>
</dbReference>
<dbReference type="Gene3D" id="1.25.40.470">
    <property type="match status" value="1"/>
</dbReference>
<dbReference type="PROSITE" id="PS50294">
    <property type="entry name" value="WD_REPEATS_REGION"/>
    <property type="match status" value="4"/>
</dbReference>
<evidence type="ECO:0000256" key="3">
    <source>
        <dbReference type="ARBA" id="ARBA00022448"/>
    </source>
</evidence>
<organism evidence="16 17">
    <name type="scientific">Batrachochytrium salamandrivorans</name>
    <dbReference type="NCBI Taxonomy" id="1357716"/>
    <lineage>
        <taxon>Eukaryota</taxon>
        <taxon>Fungi</taxon>
        <taxon>Fungi incertae sedis</taxon>
        <taxon>Chytridiomycota</taxon>
        <taxon>Chytridiomycota incertae sedis</taxon>
        <taxon>Chytridiomycetes</taxon>
        <taxon>Rhizophydiales</taxon>
        <taxon>Rhizophydiales incertae sedis</taxon>
        <taxon>Batrachochytrium</taxon>
    </lineage>
</organism>
<feature type="compositionally biased region" description="Polar residues" evidence="13">
    <location>
        <begin position="940"/>
        <end position="954"/>
    </location>
</feature>
<feature type="repeat" description="WD" evidence="12">
    <location>
        <begin position="252"/>
        <end position="295"/>
    </location>
</feature>
<evidence type="ECO:0000256" key="10">
    <source>
        <dbReference type="ARBA" id="ARBA00023136"/>
    </source>
</evidence>
<dbReference type="InterPro" id="IPR011041">
    <property type="entry name" value="Quinoprot_gluc/sorb_DH_b-prop"/>
</dbReference>
<feature type="compositionally biased region" description="Low complexity" evidence="13">
    <location>
        <begin position="956"/>
        <end position="974"/>
    </location>
</feature>
<evidence type="ECO:0000256" key="11">
    <source>
        <dbReference type="ARBA" id="ARBA00032920"/>
    </source>
</evidence>
<evidence type="ECO:0000256" key="4">
    <source>
        <dbReference type="ARBA" id="ARBA00022490"/>
    </source>
</evidence>
<dbReference type="InterPro" id="IPR001680">
    <property type="entry name" value="WD40_rpt"/>
</dbReference>
<evidence type="ECO:0000256" key="1">
    <source>
        <dbReference type="ARBA" id="ARBA00004255"/>
    </source>
</evidence>
<name>A0ABQ8FGT0_9FUNG</name>
<feature type="repeat" description="WD" evidence="12">
    <location>
        <begin position="82"/>
        <end position="123"/>
    </location>
</feature>
<dbReference type="InterPro" id="IPR020472">
    <property type="entry name" value="WD40_PAC1"/>
</dbReference>
<feature type="repeat" description="WD" evidence="12">
    <location>
        <begin position="209"/>
        <end position="243"/>
    </location>
</feature>
<dbReference type="EMBL" id="JAFCIX010000125">
    <property type="protein sequence ID" value="KAH6597933.1"/>
    <property type="molecule type" value="Genomic_DNA"/>
</dbReference>
<feature type="domain" description="COPA/B second beta-propeller" evidence="14">
    <location>
        <begin position="390"/>
        <end position="650"/>
    </location>
</feature>
<dbReference type="PANTHER" id="PTHR19876:SF2">
    <property type="entry name" value="COATOMER SUBUNIT BETA"/>
    <property type="match status" value="1"/>
</dbReference>
<dbReference type="PRINTS" id="PR00320">
    <property type="entry name" value="GPROTEINBRPT"/>
</dbReference>
<dbReference type="Pfam" id="PF00400">
    <property type="entry name" value="WD40"/>
    <property type="match status" value="6"/>
</dbReference>
<dbReference type="InterPro" id="IPR006692">
    <property type="entry name" value="Beta-prop_COPA/B_2nd"/>
</dbReference>
<keyword evidence="8" id="KW-0653">Protein transport</keyword>
<gene>
    <name evidence="16" type="ORF">BASA50_004088</name>
</gene>
<feature type="region of interest" description="Disordered" evidence="13">
    <location>
        <begin position="38"/>
        <end position="64"/>
    </location>
</feature>
<keyword evidence="17" id="KW-1185">Reference proteome</keyword>
<dbReference type="PROSITE" id="PS50082">
    <property type="entry name" value="WD_REPEATS_2"/>
    <property type="match status" value="5"/>
</dbReference>
<dbReference type="InterPro" id="IPR036322">
    <property type="entry name" value="WD40_repeat_dom_sf"/>
</dbReference>
<evidence type="ECO:0000259" key="14">
    <source>
        <dbReference type="Pfam" id="PF04053"/>
    </source>
</evidence>
<proteinExistence type="predicted"/>
<sequence length="1130" mass="125230">MQVRVSATHNQYASAAHNQYASAVPTAATKEGSVVARSCPDRGASTNHRNCNQRAADSPTAQQAHKLATAQMPLRLDIKRKLSNRSDRVKAVDYHPTEPWLLVALYNGSVHIWNYETQALVKTFEVSDLPVRTAKFIGRKSWLITGCDDMQIRVFNYNTHERVTAFDAHADYIRAIAVHHTQPYVISASDDYLIKLWDWEKGWRNIMTFEGHAHFIMQVAFNPKDSNTFASASMDRTVKVWSLGSRVPNYTLEGHKNGVNWVDYYYGGDKPYLVSGSDDKTIKVWDYQNKSCVQTLEGHTNNVTIVCFHPELPIIVSGSEDGTIRIWHANTYRLENTLNYGMERVWAVAYLKGSNDLAFGYDEGTIAIKLGREEPAVSMDTSGKIIWARHSEIQMSNIKASGSEECRLEDGERVLLAVKDLGSCEIYPQTLQHSPNGRFVVVCGDGEYIIYTALAWRNKSFGQALEFVWAMDSNEYAIRKSSSSIRMFKSFKEKSITINPSYGAEAIFGGALLGVRSSSFLIFYDWETGLPVRRVDAAVRTVLWSESDLVAIASEESFYVLKFNRSAYQEHIEGGGQIAEDGFEAAFDFVTEIAESVRTGIWVGDCFIYTNAANRLNYVVGGQVSTVSHFDTNMYLLGYIPRDNRIYICDKNLSVMSYSLPLSLIEYQTAVIRNDMDHAAHVLPTVPVDQHNRIARFLEGRGLKEEALQVSTDTEHRFELSVQLGHLEIAYEIAKEAAHEQKWKTIGDVALSTWRFELAEECLRRARDFEGLLMIYQASGNASGLANLATMSGEAGSNNVAFVCLFLLGQTEQCIDLLVQTGRMPEAALFAKTYAPSQISRVTTLWKASLETQGKHKSAEALADPIRYPNLFPDLEFGLAAEQGFKRRRDRGLVPAAEYSEWKDSLEWNVISQLKERFPNGIPEEVAQQQVSPVAPIPTSLINTKSNGGQSDARVSSPLSANSSVSGAGSSIASQVRPVSPQRVTSPIRSASPAHLISPVRAMRPSPSPTPSNTAATEFPGMAEARPKSKTGSVSSNDTRPLSMHQQLPTFNSHNPAATAKPYTMGTATEERCDMISDSLSHLSLDVNTTGTNSMGGDIDFEDFGSFSNDIPGTSDIAALNDDEIDALLM</sequence>
<feature type="domain" description="COPA/B TPR" evidence="15">
    <location>
        <begin position="667"/>
        <end position="847"/>
    </location>
</feature>
<evidence type="ECO:0000256" key="2">
    <source>
        <dbReference type="ARBA" id="ARBA00004496"/>
    </source>
</evidence>
<evidence type="ECO:0000313" key="17">
    <source>
        <dbReference type="Proteomes" id="UP001648503"/>
    </source>
</evidence>
<dbReference type="PANTHER" id="PTHR19876">
    <property type="entry name" value="COATOMER"/>
    <property type="match status" value="1"/>
</dbReference>
<comment type="caution">
    <text evidence="16">The sequence shown here is derived from an EMBL/GenBank/DDBJ whole genome shotgun (WGS) entry which is preliminary data.</text>
</comment>
<keyword evidence="3" id="KW-0813">Transport</keyword>
<dbReference type="InterPro" id="IPR056176">
    <property type="entry name" value="TPR_COPA_B"/>
</dbReference>
<reference evidence="16 17" key="1">
    <citation type="submission" date="2021-02" db="EMBL/GenBank/DDBJ databases">
        <title>Variation within the Batrachochytrium salamandrivorans European outbreak.</title>
        <authorList>
            <person name="Kelly M."/>
            <person name="Pasmans F."/>
            <person name="Shea T.P."/>
            <person name="Munoz J.F."/>
            <person name="Carranza S."/>
            <person name="Cuomo C.A."/>
            <person name="Martel A."/>
        </authorList>
    </citation>
    <scope>NUCLEOTIDE SEQUENCE [LARGE SCALE GENOMIC DNA]</scope>
    <source>
        <strain evidence="16 17">AMFP18/2</strain>
    </source>
</reference>
<dbReference type="InterPro" id="IPR050844">
    <property type="entry name" value="Coatomer_complex_subunit"/>
</dbReference>
<evidence type="ECO:0000256" key="8">
    <source>
        <dbReference type="ARBA" id="ARBA00022927"/>
    </source>
</evidence>
<dbReference type="Gene3D" id="2.130.10.10">
    <property type="entry name" value="YVTN repeat-like/Quinoprotein amine dehydrogenase"/>
    <property type="match status" value="1"/>
</dbReference>
<evidence type="ECO:0000313" key="16">
    <source>
        <dbReference type="EMBL" id="KAH6597933.1"/>
    </source>
</evidence>
<keyword evidence="10" id="KW-0472">Membrane</keyword>
<feature type="region of interest" description="Disordered" evidence="13">
    <location>
        <begin position="938"/>
        <end position="1041"/>
    </location>
</feature>
<keyword evidence="5 12" id="KW-0853">WD repeat</keyword>
<comment type="subcellular location">
    <subcellularLocation>
        <location evidence="2">Cytoplasm</location>
    </subcellularLocation>
    <subcellularLocation>
        <location evidence="1">Golgi apparatus membrane</location>
        <topology evidence="1">Peripheral membrane protein</topology>
        <orientation evidence="1">Cytoplasmic side</orientation>
    </subcellularLocation>
</comment>
<evidence type="ECO:0000259" key="15">
    <source>
        <dbReference type="Pfam" id="PF23953"/>
    </source>
</evidence>
<evidence type="ECO:0000256" key="13">
    <source>
        <dbReference type="SAM" id="MobiDB-lite"/>
    </source>
</evidence>
<keyword evidence="7" id="KW-0931">ER-Golgi transport</keyword>
<feature type="compositionally biased region" description="Polar residues" evidence="13">
    <location>
        <begin position="44"/>
        <end position="63"/>
    </location>
</feature>
<feature type="repeat" description="WD" evidence="12">
    <location>
        <begin position="166"/>
        <end position="198"/>
    </location>
</feature>
<dbReference type="InterPro" id="IPR015943">
    <property type="entry name" value="WD40/YVTN_repeat-like_dom_sf"/>
</dbReference>
<feature type="compositionally biased region" description="Polar residues" evidence="13">
    <location>
        <begin position="1030"/>
        <end position="1041"/>
    </location>
</feature>
<evidence type="ECO:0000256" key="6">
    <source>
        <dbReference type="ARBA" id="ARBA00022737"/>
    </source>
</evidence>
<dbReference type="CDD" id="cd00200">
    <property type="entry name" value="WD40"/>
    <property type="match status" value="1"/>
</dbReference>
<keyword evidence="6" id="KW-0677">Repeat</keyword>
<evidence type="ECO:0000256" key="7">
    <source>
        <dbReference type="ARBA" id="ARBA00022892"/>
    </source>
</evidence>
<protein>
    <recommendedName>
        <fullName evidence="11">Beta'-coat protein</fullName>
    </recommendedName>
</protein>